<evidence type="ECO:0000313" key="3">
    <source>
        <dbReference type="Proteomes" id="UP000000763"/>
    </source>
</evidence>
<feature type="compositionally biased region" description="Basic and acidic residues" evidence="1">
    <location>
        <begin position="54"/>
        <end position="66"/>
    </location>
</feature>
<evidence type="ECO:0000256" key="1">
    <source>
        <dbReference type="SAM" id="MobiDB-lite"/>
    </source>
</evidence>
<feature type="compositionally biased region" description="Basic and acidic residues" evidence="1">
    <location>
        <begin position="31"/>
        <end position="43"/>
    </location>
</feature>
<protein>
    <submittedName>
        <fullName evidence="2">Uncharacterized protein</fullName>
    </submittedName>
</protein>
<accession>Q8H830</accession>
<gene>
    <name evidence="2" type="primary">OSJNBa0056A15.17</name>
</gene>
<reference evidence="3" key="1">
    <citation type="journal article" date="2005" name="Nature">
        <title>The map-based sequence of the rice genome.</title>
        <authorList>
            <consortium name="International rice genome sequencing project (IRGSP)"/>
            <person name="Matsumoto T."/>
            <person name="Wu J."/>
            <person name="Kanamori H."/>
            <person name="Katayose Y."/>
            <person name="Fujisawa M."/>
            <person name="Namiki N."/>
            <person name="Mizuno H."/>
            <person name="Yamamoto K."/>
            <person name="Antonio B.A."/>
            <person name="Baba T."/>
            <person name="Sakata K."/>
            <person name="Nagamura Y."/>
            <person name="Aoki H."/>
            <person name="Arikawa K."/>
            <person name="Arita K."/>
            <person name="Bito T."/>
            <person name="Chiden Y."/>
            <person name="Fujitsuka N."/>
            <person name="Fukunaka R."/>
            <person name="Hamada M."/>
            <person name="Harada C."/>
            <person name="Hayashi A."/>
            <person name="Hijishita S."/>
            <person name="Honda M."/>
            <person name="Hosokawa S."/>
            <person name="Ichikawa Y."/>
            <person name="Idonuma A."/>
            <person name="Iijima M."/>
            <person name="Ikeda M."/>
            <person name="Ikeno M."/>
            <person name="Ito K."/>
            <person name="Ito S."/>
            <person name="Ito T."/>
            <person name="Ito Y."/>
            <person name="Ito Y."/>
            <person name="Iwabuchi A."/>
            <person name="Kamiya K."/>
            <person name="Karasawa W."/>
            <person name="Kurita K."/>
            <person name="Katagiri S."/>
            <person name="Kikuta A."/>
            <person name="Kobayashi H."/>
            <person name="Kobayashi N."/>
            <person name="Machita K."/>
            <person name="Maehara T."/>
            <person name="Masukawa M."/>
            <person name="Mizubayashi T."/>
            <person name="Mukai Y."/>
            <person name="Nagasaki H."/>
            <person name="Nagata Y."/>
            <person name="Naito S."/>
            <person name="Nakashima M."/>
            <person name="Nakama Y."/>
            <person name="Nakamichi Y."/>
            <person name="Nakamura M."/>
            <person name="Meguro A."/>
            <person name="Negishi M."/>
            <person name="Ohta I."/>
            <person name="Ohta T."/>
            <person name="Okamoto M."/>
            <person name="Ono N."/>
            <person name="Saji S."/>
            <person name="Sakaguchi M."/>
            <person name="Sakai K."/>
            <person name="Shibata M."/>
            <person name="Shimokawa T."/>
            <person name="Song J."/>
            <person name="Takazaki Y."/>
            <person name="Terasawa K."/>
            <person name="Tsugane M."/>
            <person name="Tsuji K."/>
            <person name="Ueda S."/>
            <person name="Waki K."/>
            <person name="Yamagata H."/>
            <person name="Yamamoto M."/>
            <person name="Yamamoto S."/>
            <person name="Yamane H."/>
            <person name="Yoshiki S."/>
            <person name="Yoshihara R."/>
            <person name="Yukawa K."/>
            <person name="Zhong H."/>
            <person name="Yano M."/>
            <person name="Yuan Q."/>
            <person name="Ouyang S."/>
            <person name="Liu J."/>
            <person name="Jones K.M."/>
            <person name="Gansberger K."/>
            <person name="Moffat K."/>
            <person name="Hill J."/>
            <person name="Bera J."/>
            <person name="Fadrosh D."/>
            <person name="Jin S."/>
            <person name="Johri S."/>
            <person name="Kim M."/>
            <person name="Overton L."/>
            <person name="Reardon M."/>
            <person name="Tsitrin T."/>
            <person name="Vuong H."/>
            <person name="Weaver B."/>
            <person name="Ciecko A."/>
            <person name="Tallon L."/>
            <person name="Jackson J."/>
            <person name="Pai G."/>
            <person name="Aken S.V."/>
            <person name="Utterback T."/>
            <person name="Reidmuller S."/>
            <person name="Feldblyum T."/>
            <person name="Hsiao J."/>
            <person name="Zismann V."/>
            <person name="Iobst S."/>
            <person name="de Vazeille A.R."/>
            <person name="Buell C.R."/>
            <person name="Ying K."/>
            <person name="Li Y."/>
            <person name="Lu T."/>
            <person name="Huang Y."/>
            <person name="Zhao Q."/>
            <person name="Feng Q."/>
            <person name="Zhang L."/>
            <person name="Zhu J."/>
            <person name="Weng Q."/>
            <person name="Mu J."/>
            <person name="Lu Y."/>
            <person name="Fan D."/>
            <person name="Liu Y."/>
            <person name="Guan J."/>
            <person name="Zhang Y."/>
            <person name="Yu S."/>
            <person name="Liu X."/>
            <person name="Zhang Y."/>
            <person name="Hong G."/>
            <person name="Han B."/>
            <person name="Choisne N."/>
            <person name="Demange N."/>
            <person name="Orjeda G."/>
            <person name="Samain S."/>
            <person name="Cattolico L."/>
            <person name="Pelletier E."/>
            <person name="Couloux A."/>
            <person name="Segurens B."/>
            <person name="Wincker P."/>
            <person name="D'Hont A."/>
            <person name="Scarpelli C."/>
            <person name="Weissenbach J."/>
            <person name="Salanoubat M."/>
            <person name="Quetier F."/>
            <person name="Yu Y."/>
            <person name="Kim H.R."/>
            <person name="Rambo T."/>
            <person name="Currie J."/>
            <person name="Collura K."/>
            <person name="Luo M."/>
            <person name="Yang T."/>
            <person name="Ammiraju J.S.S."/>
            <person name="Engler F."/>
            <person name="Soderlund C."/>
            <person name="Wing R.A."/>
            <person name="Palmer L.E."/>
            <person name="de la Bastide M."/>
            <person name="Spiegel L."/>
            <person name="Nascimento L."/>
            <person name="Zutavern T."/>
            <person name="O'Shaughnessy A."/>
            <person name="Dike S."/>
            <person name="Dedhia N."/>
            <person name="Preston R."/>
            <person name="Balija V."/>
            <person name="McCombie W.R."/>
            <person name="Chow T."/>
            <person name="Chen H."/>
            <person name="Chung M."/>
            <person name="Chen C."/>
            <person name="Shaw J."/>
            <person name="Wu H."/>
            <person name="Hsiao K."/>
            <person name="Chao Y."/>
            <person name="Chu M."/>
            <person name="Cheng C."/>
            <person name="Hour A."/>
            <person name="Lee P."/>
            <person name="Lin S."/>
            <person name="Lin Y."/>
            <person name="Liou J."/>
            <person name="Liu S."/>
            <person name="Hsing Y."/>
            <person name="Raghuvanshi S."/>
            <person name="Mohanty A."/>
            <person name="Bharti A.K."/>
            <person name="Gaur A."/>
            <person name="Gupta V."/>
            <person name="Kumar D."/>
            <person name="Ravi V."/>
            <person name="Vij S."/>
            <person name="Kapur A."/>
            <person name="Khurana P."/>
            <person name="Khurana P."/>
            <person name="Khurana J.P."/>
            <person name="Tyagi A.K."/>
            <person name="Gaikwad K."/>
            <person name="Singh A."/>
            <person name="Dalal V."/>
            <person name="Srivastava S."/>
            <person name="Dixit A."/>
            <person name="Pal A.K."/>
            <person name="Ghazi I.A."/>
            <person name="Yadav M."/>
            <person name="Pandit A."/>
            <person name="Bhargava A."/>
            <person name="Sureshbabu K."/>
            <person name="Batra K."/>
            <person name="Sharma T.R."/>
            <person name="Mohapatra T."/>
            <person name="Singh N.K."/>
            <person name="Messing J."/>
            <person name="Nelson A.B."/>
            <person name="Fuks G."/>
            <person name="Kavchok S."/>
            <person name="Keizer G."/>
            <person name="Linton E."/>
            <person name="Llaca V."/>
            <person name="Song R."/>
            <person name="Tanyolac B."/>
            <person name="Young S."/>
            <person name="Ho-Il K."/>
            <person name="Hahn J.H."/>
            <person name="Sangsakoo G."/>
            <person name="Vanavichit A."/>
            <person name="de Mattos Luiz.A.T."/>
            <person name="Zimmer P.D."/>
            <person name="Malone G."/>
            <person name="Dellagostin O."/>
            <person name="de Oliveira A.C."/>
            <person name="Bevan M."/>
            <person name="Bancroft I."/>
            <person name="Minx P."/>
            <person name="Cordum H."/>
            <person name="Wilson R."/>
            <person name="Cheng Z."/>
            <person name="Jin W."/>
            <person name="Jiang J."/>
            <person name="Leong S.A."/>
            <person name="Iwama H."/>
            <person name="Gojobori T."/>
            <person name="Itoh T."/>
            <person name="Niimura Y."/>
            <person name="Fujii Y."/>
            <person name="Habara T."/>
            <person name="Sakai H."/>
            <person name="Sato Y."/>
            <person name="Wilson G."/>
            <person name="Kumar K."/>
            <person name="McCouch S."/>
            <person name="Juretic N."/>
            <person name="Hoen D."/>
            <person name="Wright S."/>
            <person name="Bruskiewich R."/>
            <person name="Bureau T."/>
            <person name="Miyao A."/>
            <person name="Hirochika H."/>
            <person name="Nishikawa T."/>
            <person name="Kadowaki K."/>
            <person name="Sugiura M."/>
            <person name="Burr B."/>
            <person name="Sasaki T."/>
        </authorList>
    </citation>
    <scope>NUCLEOTIDE SEQUENCE [LARGE SCALE GENOMIC DNA]</scope>
    <source>
        <strain evidence="3">cv. Nipponbare</strain>
    </source>
</reference>
<dbReference type="Proteomes" id="UP000000763">
    <property type="component" value="Chromosome 10"/>
</dbReference>
<sequence length="160" mass="16986">MSSGGGGRVAPTGGPHLSKAHGSPVHVEPGSQDRRGAAHHEAPMWRPRGQPRGWRTDGPDLMDGRPDGGGAARLGHARARLKPARQPWHVAARGRPLAASGSLLAKGEAGRTLFGFGRTHQFDRTRSGASRHLASRGQLGSLPKGGWRVFWTIPMPLTVI</sequence>
<dbReference type="EMBL" id="AC104615">
    <property type="protein sequence ID" value="AAN16348.1"/>
    <property type="molecule type" value="Genomic_DNA"/>
</dbReference>
<feature type="region of interest" description="Disordered" evidence="1">
    <location>
        <begin position="1"/>
        <end position="74"/>
    </location>
</feature>
<proteinExistence type="predicted"/>
<name>Q8H830_ORYSJ</name>
<evidence type="ECO:0000313" key="2">
    <source>
        <dbReference type="EMBL" id="AAN16348.1"/>
    </source>
</evidence>
<reference evidence="3" key="2">
    <citation type="journal article" date="2008" name="Nucleic Acids Res.">
        <title>The rice annotation project database (RAP-DB): 2008 update.</title>
        <authorList>
            <consortium name="The rice annotation project (RAP)"/>
        </authorList>
    </citation>
    <scope>GENOME REANNOTATION</scope>
    <source>
        <strain evidence="3">cv. Nipponbare</strain>
    </source>
</reference>
<organism evidence="2 3">
    <name type="scientific">Oryza sativa subsp. japonica</name>
    <name type="common">Rice</name>
    <dbReference type="NCBI Taxonomy" id="39947"/>
    <lineage>
        <taxon>Eukaryota</taxon>
        <taxon>Viridiplantae</taxon>
        <taxon>Streptophyta</taxon>
        <taxon>Embryophyta</taxon>
        <taxon>Tracheophyta</taxon>
        <taxon>Spermatophyta</taxon>
        <taxon>Magnoliopsida</taxon>
        <taxon>Liliopsida</taxon>
        <taxon>Poales</taxon>
        <taxon>Poaceae</taxon>
        <taxon>BOP clade</taxon>
        <taxon>Oryzoideae</taxon>
        <taxon>Oryzeae</taxon>
        <taxon>Oryzinae</taxon>
        <taxon>Oryza</taxon>
        <taxon>Oryza sativa</taxon>
    </lineage>
</organism>
<dbReference type="AlphaFoldDB" id="Q8H830"/>